<keyword evidence="8" id="KW-0479">Metal-binding</keyword>
<name>A0A9J6BQQ2_POLVA</name>
<gene>
    <name evidence="19" type="ORF">PVAND_002202</name>
</gene>
<dbReference type="CDD" id="cd02510">
    <property type="entry name" value="pp-GalNAc-T"/>
    <property type="match status" value="1"/>
</dbReference>
<evidence type="ECO:0000256" key="6">
    <source>
        <dbReference type="ARBA" id="ARBA00022679"/>
    </source>
</evidence>
<dbReference type="GO" id="GO:0004653">
    <property type="term" value="F:polypeptide N-acetylgalactosaminyltransferase activity"/>
    <property type="evidence" value="ECO:0007669"/>
    <property type="project" value="UniProtKB-ARBA"/>
</dbReference>
<feature type="region of interest" description="Disordered" evidence="17">
    <location>
        <begin position="93"/>
        <end position="130"/>
    </location>
</feature>
<keyword evidence="14 16" id="KW-1015">Disulfide bond</keyword>
<dbReference type="PROSITE" id="PS50231">
    <property type="entry name" value="RICIN_B_LECTIN"/>
    <property type="match status" value="1"/>
</dbReference>
<dbReference type="InterPro" id="IPR029044">
    <property type="entry name" value="Nucleotide-diphossugar_trans"/>
</dbReference>
<keyword evidence="10" id="KW-0735">Signal-anchor</keyword>
<evidence type="ECO:0000313" key="20">
    <source>
        <dbReference type="Proteomes" id="UP001107558"/>
    </source>
</evidence>
<protein>
    <recommendedName>
        <fullName evidence="16">Polypeptide N-acetylgalactosaminyltransferase</fullName>
        <ecNumber evidence="16">2.4.1.-</ecNumber>
    </recommendedName>
    <alternativeName>
        <fullName evidence="16">Protein-UDP acetylgalactosaminyltransferase</fullName>
    </alternativeName>
</protein>
<dbReference type="GO" id="GO:0046872">
    <property type="term" value="F:metal ion binding"/>
    <property type="evidence" value="ECO:0007669"/>
    <property type="project" value="UniProtKB-KW"/>
</dbReference>
<evidence type="ECO:0000259" key="18">
    <source>
        <dbReference type="SMART" id="SM00458"/>
    </source>
</evidence>
<keyword evidence="20" id="KW-1185">Reference proteome</keyword>
<evidence type="ECO:0000313" key="19">
    <source>
        <dbReference type="EMBL" id="KAG5672040.1"/>
    </source>
</evidence>
<evidence type="ECO:0000256" key="9">
    <source>
        <dbReference type="ARBA" id="ARBA00022734"/>
    </source>
</evidence>
<comment type="cofactor">
    <cofactor evidence="1 16">
        <name>Mn(2+)</name>
        <dbReference type="ChEBI" id="CHEBI:29035"/>
    </cofactor>
</comment>
<feature type="transmembrane region" description="Helical" evidence="16">
    <location>
        <begin position="12"/>
        <end position="30"/>
    </location>
</feature>
<keyword evidence="7 16" id="KW-0812">Transmembrane</keyword>
<keyword evidence="12 16" id="KW-0333">Golgi apparatus</keyword>
<evidence type="ECO:0000256" key="8">
    <source>
        <dbReference type="ARBA" id="ARBA00022723"/>
    </source>
</evidence>
<dbReference type="AlphaFoldDB" id="A0A9J6BQQ2"/>
<dbReference type="InterPro" id="IPR035992">
    <property type="entry name" value="Ricin_B-like_lectins"/>
</dbReference>
<dbReference type="Pfam" id="PF00535">
    <property type="entry name" value="Glycos_transf_2"/>
    <property type="match status" value="1"/>
</dbReference>
<dbReference type="SUPFAM" id="SSF50370">
    <property type="entry name" value="Ricin B-like lectins"/>
    <property type="match status" value="1"/>
</dbReference>
<dbReference type="InterPro" id="IPR045885">
    <property type="entry name" value="GalNAc-T"/>
</dbReference>
<evidence type="ECO:0000256" key="10">
    <source>
        <dbReference type="ARBA" id="ARBA00022968"/>
    </source>
</evidence>
<evidence type="ECO:0000256" key="2">
    <source>
        <dbReference type="ARBA" id="ARBA00004323"/>
    </source>
</evidence>
<keyword evidence="6 16" id="KW-0808">Transferase</keyword>
<dbReference type="EC" id="2.4.1.-" evidence="16"/>
<keyword evidence="13 16" id="KW-0472">Membrane</keyword>
<comment type="pathway">
    <text evidence="3 16">Protein modification; protein glycosylation.</text>
</comment>
<evidence type="ECO:0000256" key="15">
    <source>
        <dbReference type="ARBA" id="ARBA00023211"/>
    </source>
</evidence>
<keyword evidence="5 16" id="KW-0328">Glycosyltransferase</keyword>
<dbReference type="PANTHER" id="PTHR11675:SF131">
    <property type="entry name" value="POLYPEPTIDE N-ACETYLGALACTOSAMINYLTRANSFERASE 9-RELATED"/>
    <property type="match status" value="1"/>
</dbReference>
<evidence type="ECO:0000256" key="5">
    <source>
        <dbReference type="ARBA" id="ARBA00022676"/>
    </source>
</evidence>
<reference evidence="19" key="1">
    <citation type="submission" date="2021-03" db="EMBL/GenBank/DDBJ databases">
        <title>Chromosome level genome of the anhydrobiotic midge Polypedilum vanderplanki.</title>
        <authorList>
            <person name="Yoshida Y."/>
            <person name="Kikawada T."/>
            <person name="Gusev O."/>
        </authorList>
    </citation>
    <scope>NUCLEOTIDE SEQUENCE</scope>
    <source>
        <strain evidence="19">NIAS01</strain>
        <tissue evidence="19">Whole body or cell culture</tissue>
    </source>
</reference>
<dbReference type="CDD" id="cd23462">
    <property type="entry name" value="beta-trefoil_Ricin_Pgant9-like"/>
    <property type="match status" value="1"/>
</dbReference>
<dbReference type="Gene3D" id="3.90.550.10">
    <property type="entry name" value="Spore Coat Polysaccharide Biosynthesis Protein SpsA, Chain A"/>
    <property type="match status" value="1"/>
</dbReference>
<dbReference type="SUPFAM" id="SSF53448">
    <property type="entry name" value="Nucleotide-diphospho-sugar transferases"/>
    <property type="match status" value="1"/>
</dbReference>
<dbReference type="Pfam" id="PF00652">
    <property type="entry name" value="Ricin_B_lectin"/>
    <property type="match status" value="1"/>
</dbReference>
<comment type="caution">
    <text evidence="19">The sequence shown here is derived from an EMBL/GenBank/DDBJ whole genome shotgun (WGS) entry which is preliminary data.</text>
</comment>
<evidence type="ECO:0000256" key="14">
    <source>
        <dbReference type="ARBA" id="ARBA00023157"/>
    </source>
</evidence>
<evidence type="ECO:0000256" key="13">
    <source>
        <dbReference type="ARBA" id="ARBA00023136"/>
    </source>
</evidence>
<dbReference type="Proteomes" id="UP001107558">
    <property type="component" value="Chromosome 3"/>
</dbReference>
<dbReference type="InterPro" id="IPR001173">
    <property type="entry name" value="Glyco_trans_2-like"/>
</dbReference>
<keyword evidence="9 16" id="KW-0430">Lectin</keyword>
<dbReference type="GO" id="GO:0030246">
    <property type="term" value="F:carbohydrate binding"/>
    <property type="evidence" value="ECO:0007669"/>
    <property type="project" value="UniProtKB-KW"/>
</dbReference>
<evidence type="ECO:0000256" key="17">
    <source>
        <dbReference type="SAM" id="MobiDB-lite"/>
    </source>
</evidence>
<evidence type="ECO:0000256" key="11">
    <source>
        <dbReference type="ARBA" id="ARBA00022989"/>
    </source>
</evidence>
<evidence type="ECO:0000256" key="1">
    <source>
        <dbReference type="ARBA" id="ARBA00001936"/>
    </source>
</evidence>
<dbReference type="EMBL" id="JADBJN010000003">
    <property type="protein sequence ID" value="KAG5672040.1"/>
    <property type="molecule type" value="Genomic_DNA"/>
</dbReference>
<keyword evidence="15 16" id="KW-0464">Manganese</keyword>
<dbReference type="FunFam" id="3.90.550.10:FF:000021">
    <property type="entry name" value="Polypeptide N-acetylgalactosaminyltransferase"/>
    <property type="match status" value="1"/>
</dbReference>
<comment type="subcellular location">
    <subcellularLocation>
        <location evidence="2 16">Golgi apparatus membrane</location>
        <topology evidence="2 16">Single-pass type II membrane protein</topology>
    </subcellularLocation>
</comment>
<keyword evidence="11 16" id="KW-1133">Transmembrane helix</keyword>
<evidence type="ECO:0000256" key="7">
    <source>
        <dbReference type="ARBA" id="ARBA00022692"/>
    </source>
</evidence>
<sequence>MYTSKFRLCRILFTAGFIWLMTVLTLFHYWELIMEHQIKLTKFSKNPTDDNLVSQDFHTEKLIQTTASNKEAEKISTREATTWKKFTIMTDKRTRRPHKSRKTTTESTTTTTTTTSSSTSTTLSTTQATTRKKRAYERVITPVPDAIYTLLNLPKNVGEGGAIVRIQDPPPEIKQKIDAGWSRHEFNEFLSDLISVNRSVPDPRSEYCKQKGLYLENLPMTSVIIIFHNEAWSTLLRTVHSVLNRSPPHLIKEIILVDDYSNMLHLKEALEDYMSDFSKVKIVRMPKRVGLIKARIAGTEAATAETLTFLDSHVECAEGWLEPLLDRIARNKTKVVCPVIDVIDDDSLAFSYQDASGLQVGGFDWEMTFDWHMVSERERKRKQNPWEPTFSPTMAGGLFSIDKEFFIKLGLYDDGFDIWGGENLELSFKTWMCGGTLEIIPCSHVGHIFRKKSPYKWRPGVDVLKINTIRLVEVWLDDYAKFYYVRRGADKGNFGDISSRVELRKNLNCKSFKWYLENVYPEQIVPDNLGEGYIKNIGLDNSPCLDAPIIDSQMKTQVAFYGCHNMGGNQFFEFSRDHEIKRKERCLDYSKDTNELAFVPCHKSKGNQYWSYIIDTKQFYHKQSNRCLSLERQSYTYLPSMVHCDEKSKNQQWEFQYVYPEKFNKKTTN</sequence>
<dbReference type="OrthoDB" id="6119243at2759"/>
<proteinExistence type="inferred from homology"/>
<organism evidence="19 20">
    <name type="scientific">Polypedilum vanderplanki</name>
    <name type="common">Sleeping chironomid midge</name>
    <dbReference type="NCBI Taxonomy" id="319348"/>
    <lineage>
        <taxon>Eukaryota</taxon>
        <taxon>Metazoa</taxon>
        <taxon>Ecdysozoa</taxon>
        <taxon>Arthropoda</taxon>
        <taxon>Hexapoda</taxon>
        <taxon>Insecta</taxon>
        <taxon>Pterygota</taxon>
        <taxon>Neoptera</taxon>
        <taxon>Endopterygota</taxon>
        <taxon>Diptera</taxon>
        <taxon>Nematocera</taxon>
        <taxon>Chironomoidea</taxon>
        <taxon>Chironomidae</taxon>
        <taxon>Chironominae</taxon>
        <taxon>Polypedilum</taxon>
        <taxon>Polypedilum</taxon>
    </lineage>
</organism>
<dbReference type="Gene3D" id="2.80.10.50">
    <property type="match status" value="1"/>
</dbReference>
<feature type="compositionally biased region" description="Low complexity" evidence="17">
    <location>
        <begin position="105"/>
        <end position="129"/>
    </location>
</feature>
<evidence type="ECO:0000256" key="12">
    <source>
        <dbReference type="ARBA" id="ARBA00023034"/>
    </source>
</evidence>
<comment type="similarity">
    <text evidence="4 16">Belongs to the glycosyltransferase 2 family. GalNAc-T subfamily.</text>
</comment>
<evidence type="ECO:0000256" key="4">
    <source>
        <dbReference type="ARBA" id="ARBA00005680"/>
    </source>
</evidence>
<dbReference type="GO" id="GO:0000139">
    <property type="term" value="C:Golgi membrane"/>
    <property type="evidence" value="ECO:0007669"/>
    <property type="project" value="UniProtKB-SubCell"/>
</dbReference>
<evidence type="ECO:0000256" key="16">
    <source>
        <dbReference type="RuleBase" id="RU361242"/>
    </source>
</evidence>
<dbReference type="SMART" id="SM00458">
    <property type="entry name" value="RICIN"/>
    <property type="match status" value="1"/>
</dbReference>
<feature type="domain" description="Ricin B lectin" evidence="18">
    <location>
        <begin position="531"/>
        <end position="656"/>
    </location>
</feature>
<accession>A0A9J6BQQ2</accession>
<feature type="compositionally biased region" description="Basic residues" evidence="17">
    <location>
        <begin position="93"/>
        <end position="102"/>
    </location>
</feature>
<evidence type="ECO:0000256" key="3">
    <source>
        <dbReference type="ARBA" id="ARBA00004922"/>
    </source>
</evidence>
<dbReference type="GO" id="GO:0006493">
    <property type="term" value="P:protein O-linked glycosylation"/>
    <property type="evidence" value="ECO:0007669"/>
    <property type="project" value="TreeGrafter"/>
</dbReference>
<dbReference type="InterPro" id="IPR000772">
    <property type="entry name" value="Ricin_B_lectin"/>
</dbReference>
<dbReference type="PANTHER" id="PTHR11675">
    <property type="entry name" value="N-ACETYLGALACTOSAMINYLTRANSFERASE"/>
    <property type="match status" value="1"/>
</dbReference>